<gene>
    <name evidence="1" type="ORF">QR680_016716</name>
</gene>
<dbReference type="EMBL" id="JAUCMV010000004">
    <property type="protein sequence ID" value="KAK0403103.1"/>
    <property type="molecule type" value="Genomic_DNA"/>
</dbReference>
<dbReference type="Proteomes" id="UP001175271">
    <property type="component" value="Unassembled WGS sequence"/>
</dbReference>
<evidence type="ECO:0000313" key="1">
    <source>
        <dbReference type="EMBL" id="KAK0403103.1"/>
    </source>
</evidence>
<name>A0AA39HC35_9BILA</name>
<dbReference type="AlphaFoldDB" id="A0AA39HC35"/>
<protein>
    <submittedName>
        <fullName evidence="1">Uncharacterized protein</fullName>
    </submittedName>
</protein>
<proteinExistence type="predicted"/>
<sequence length="95" mass="10891">MAVDAEGGQCPSVTDDRRVMVEDDRNEIRCTSLSMDRERTTVSHAALDHPEYPELSSPESTIVLRSLKERFVDLDNGSLVMPWAWLREPILDRYL</sequence>
<comment type="caution">
    <text evidence="1">The sequence shown here is derived from an EMBL/GenBank/DDBJ whole genome shotgun (WGS) entry which is preliminary data.</text>
</comment>
<reference evidence="1" key="1">
    <citation type="submission" date="2023-06" db="EMBL/GenBank/DDBJ databases">
        <title>Genomic analysis of the entomopathogenic nematode Steinernema hermaphroditum.</title>
        <authorList>
            <person name="Schwarz E.M."/>
            <person name="Heppert J.K."/>
            <person name="Baniya A."/>
            <person name="Schwartz H.T."/>
            <person name="Tan C.-H."/>
            <person name="Antoshechkin I."/>
            <person name="Sternberg P.W."/>
            <person name="Goodrich-Blair H."/>
            <person name="Dillman A.R."/>
        </authorList>
    </citation>
    <scope>NUCLEOTIDE SEQUENCE</scope>
    <source>
        <strain evidence="1">PS9179</strain>
        <tissue evidence="1">Whole animal</tissue>
    </source>
</reference>
<accession>A0AA39HC35</accession>
<organism evidence="1 2">
    <name type="scientific">Steinernema hermaphroditum</name>
    <dbReference type="NCBI Taxonomy" id="289476"/>
    <lineage>
        <taxon>Eukaryota</taxon>
        <taxon>Metazoa</taxon>
        <taxon>Ecdysozoa</taxon>
        <taxon>Nematoda</taxon>
        <taxon>Chromadorea</taxon>
        <taxon>Rhabditida</taxon>
        <taxon>Tylenchina</taxon>
        <taxon>Panagrolaimomorpha</taxon>
        <taxon>Strongyloidoidea</taxon>
        <taxon>Steinernematidae</taxon>
        <taxon>Steinernema</taxon>
    </lineage>
</organism>
<evidence type="ECO:0000313" key="2">
    <source>
        <dbReference type="Proteomes" id="UP001175271"/>
    </source>
</evidence>
<keyword evidence="2" id="KW-1185">Reference proteome</keyword>